<evidence type="ECO:0000313" key="2">
    <source>
        <dbReference type="Proteomes" id="UP000092993"/>
    </source>
</evidence>
<organism evidence="1 2">
    <name type="scientific">Grifola frondosa</name>
    <name type="common">Maitake</name>
    <name type="synonym">Polyporus frondosus</name>
    <dbReference type="NCBI Taxonomy" id="5627"/>
    <lineage>
        <taxon>Eukaryota</taxon>
        <taxon>Fungi</taxon>
        <taxon>Dikarya</taxon>
        <taxon>Basidiomycota</taxon>
        <taxon>Agaricomycotina</taxon>
        <taxon>Agaricomycetes</taxon>
        <taxon>Polyporales</taxon>
        <taxon>Grifolaceae</taxon>
        <taxon>Grifola</taxon>
    </lineage>
</organism>
<dbReference type="Proteomes" id="UP000092993">
    <property type="component" value="Unassembled WGS sequence"/>
</dbReference>
<dbReference type="PROSITE" id="PS51257">
    <property type="entry name" value="PROKAR_LIPOPROTEIN"/>
    <property type="match status" value="1"/>
</dbReference>
<protein>
    <submittedName>
        <fullName evidence="1">Uncharacterized protein</fullName>
    </submittedName>
</protein>
<gene>
    <name evidence="1" type="ORF">A0H81_01139</name>
</gene>
<sequence>MPSEKGADNLASQASSQGCNSECQQQTLFTLSACQQMLSVLAADKGLANYDRNDEMETLLKDIVDFTKDLLKATVQIVYEVPVLGPLLGPSQ</sequence>
<proteinExistence type="predicted"/>
<evidence type="ECO:0000313" key="1">
    <source>
        <dbReference type="EMBL" id="OBZ79778.1"/>
    </source>
</evidence>
<dbReference type="OrthoDB" id="2497682at2759"/>
<comment type="caution">
    <text evidence="1">The sequence shown here is derived from an EMBL/GenBank/DDBJ whole genome shotgun (WGS) entry which is preliminary data.</text>
</comment>
<reference evidence="1 2" key="1">
    <citation type="submission" date="2016-03" db="EMBL/GenBank/DDBJ databases">
        <title>Whole genome sequencing of Grifola frondosa 9006-11.</title>
        <authorList>
            <person name="Min B."/>
            <person name="Park H."/>
            <person name="Kim J.-G."/>
            <person name="Cho H."/>
            <person name="Oh Y.-L."/>
            <person name="Kong W.-S."/>
            <person name="Choi I.-G."/>
        </authorList>
    </citation>
    <scope>NUCLEOTIDE SEQUENCE [LARGE SCALE GENOMIC DNA]</scope>
    <source>
        <strain evidence="1 2">9006-11</strain>
    </source>
</reference>
<dbReference type="EMBL" id="LUGG01000001">
    <property type="protein sequence ID" value="OBZ79778.1"/>
    <property type="molecule type" value="Genomic_DNA"/>
</dbReference>
<keyword evidence="2" id="KW-1185">Reference proteome</keyword>
<name>A0A1C7MSK1_GRIFR</name>
<accession>A0A1C7MSK1</accession>
<dbReference type="AlphaFoldDB" id="A0A1C7MSK1"/>